<keyword evidence="1" id="KW-0812">Transmembrane</keyword>
<organism evidence="3 4">
    <name type="scientific">Saliterribacillus persicus</name>
    <dbReference type="NCBI Taxonomy" id="930114"/>
    <lineage>
        <taxon>Bacteria</taxon>
        <taxon>Bacillati</taxon>
        <taxon>Bacillota</taxon>
        <taxon>Bacilli</taxon>
        <taxon>Bacillales</taxon>
        <taxon>Bacillaceae</taxon>
        <taxon>Saliterribacillus</taxon>
    </lineage>
</organism>
<dbReference type="Proteomes" id="UP000252585">
    <property type="component" value="Unassembled WGS sequence"/>
</dbReference>
<dbReference type="RefSeq" id="WP_114352990.1">
    <property type="nucleotide sequence ID" value="NZ_QPJJ01000007.1"/>
</dbReference>
<feature type="transmembrane region" description="Helical" evidence="1">
    <location>
        <begin position="31"/>
        <end position="47"/>
    </location>
</feature>
<keyword evidence="1" id="KW-1133">Transmembrane helix</keyword>
<dbReference type="SMART" id="SM00267">
    <property type="entry name" value="GGDEF"/>
    <property type="match status" value="1"/>
</dbReference>
<dbReference type="EMBL" id="QPJJ01000007">
    <property type="protein sequence ID" value="RCW69775.1"/>
    <property type="molecule type" value="Genomic_DNA"/>
</dbReference>
<dbReference type="FunFam" id="3.30.70.270:FF:000001">
    <property type="entry name" value="Diguanylate cyclase domain protein"/>
    <property type="match status" value="1"/>
</dbReference>
<sequence>MNKKKGIQLILLVVSLLLIWLIVLSLRPHTVPVHLFYFPIILGAWYFSKRGGILVGFAAGILSGPLMYLEVESNINQTTLYWIIRLLFFIVFGGLLGILFQKMREDTIQLTNHRKELEIQRKFANVDGLTLIPNRRKFNTVLEEEHKKISKEVTPLSLIMMDIDEFKAFNDNYGHIEGDECLKVVADTVQSLLRKEDFIARYGGEEFVVILPKTDQIEAENIAKQIITGMMELNYEHLYSNTKPYITLSLGVATIFESSDCSPSELMQRADRALYRAKSNGRDRVEIFEKI</sequence>
<dbReference type="OrthoDB" id="9759607at2"/>
<feature type="transmembrane region" description="Helical" evidence="1">
    <location>
        <begin position="80"/>
        <end position="100"/>
    </location>
</feature>
<dbReference type="SUPFAM" id="SSF55073">
    <property type="entry name" value="Nucleotide cyclase"/>
    <property type="match status" value="1"/>
</dbReference>
<dbReference type="GO" id="GO:0005886">
    <property type="term" value="C:plasma membrane"/>
    <property type="evidence" value="ECO:0007669"/>
    <property type="project" value="TreeGrafter"/>
</dbReference>
<feature type="domain" description="GGDEF" evidence="2">
    <location>
        <begin position="154"/>
        <end position="290"/>
    </location>
</feature>
<dbReference type="NCBIfam" id="TIGR00254">
    <property type="entry name" value="GGDEF"/>
    <property type="match status" value="1"/>
</dbReference>
<dbReference type="GO" id="GO:1902201">
    <property type="term" value="P:negative regulation of bacterial-type flagellum-dependent cell motility"/>
    <property type="evidence" value="ECO:0007669"/>
    <property type="project" value="TreeGrafter"/>
</dbReference>
<dbReference type="Pfam" id="PF00990">
    <property type="entry name" value="GGDEF"/>
    <property type="match status" value="1"/>
</dbReference>
<dbReference type="GO" id="GO:0043709">
    <property type="term" value="P:cell adhesion involved in single-species biofilm formation"/>
    <property type="evidence" value="ECO:0007669"/>
    <property type="project" value="TreeGrafter"/>
</dbReference>
<dbReference type="InterPro" id="IPR050469">
    <property type="entry name" value="Diguanylate_Cyclase"/>
</dbReference>
<reference evidence="3 4" key="1">
    <citation type="submission" date="2018-07" db="EMBL/GenBank/DDBJ databases">
        <title>Genomic Encyclopedia of Type Strains, Phase IV (KMG-IV): sequencing the most valuable type-strain genomes for metagenomic binning, comparative biology and taxonomic classification.</title>
        <authorList>
            <person name="Goeker M."/>
        </authorList>
    </citation>
    <scope>NUCLEOTIDE SEQUENCE [LARGE SCALE GENOMIC DNA]</scope>
    <source>
        <strain evidence="3 4">DSM 27696</strain>
    </source>
</reference>
<dbReference type="Gene3D" id="3.30.70.270">
    <property type="match status" value="1"/>
</dbReference>
<dbReference type="InterPro" id="IPR000160">
    <property type="entry name" value="GGDEF_dom"/>
</dbReference>
<evidence type="ECO:0000313" key="3">
    <source>
        <dbReference type="EMBL" id="RCW69775.1"/>
    </source>
</evidence>
<evidence type="ECO:0000313" key="4">
    <source>
        <dbReference type="Proteomes" id="UP000252585"/>
    </source>
</evidence>
<protein>
    <submittedName>
        <fullName evidence="3">Diguanylate cyclase (GGDEF)-like protein</fullName>
    </submittedName>
</protein>
<keyword evidence="1" id="KW-0472">Membrane</keyword>
<dbReference type="PROSITE" id="PS50887">
    <property type="entry name" value="GGDEF"/>
    <property type="match status" value="1"/>
</dbReference>
<dbReference type="PANTHER" id="PTHR45138">
    <property type="entry name" value="REGULATORY COMPONENTS OF SENSORY TRANSDUCTION SYSTEM"/>
    <property type="match status" value="1"/>
</dbReference>
<comment type="caution">
    <text evidence="3">The sequence shown here is derived from an EMBL/GenBank/DDBJ whole genome shotgun (WGS) entry which is preliminary data.</text>
</comment>
<evidence type="ECO:0000259" key="2">
    <source>
        <dbReference type="PROSITE" id="PS50887"/>
    </source>
</evidence>
<proteinExistence type="predicted"/>
<dbReference type="GO" id="GO:0052621">
    <property type="term" value="F:diguanylate cyclase activity"/>
    <property type="evidence" value="ECO:0007669"/>
    <property type="project" value="TreeGrafter"/>
</dbReference>
<dbReference type="AlphaFoldDB" id="A0A368XPI7"/>
<dbReference type="InterPro" id="IPR029787">
    <property type="entry name" value="Nucleotide_cyclase"/>
</dbReference>
<accession>A0A368XPI7</accession>
<dbReference type="PANTHER" id="PTHR45138:SF9">
    <property type="entry name" value="DIGUANYLATE CYCLASE DGCM-RELATED"/>
    <property type="match status" value="1"/>
</dbReference>
<name>A0A368XPI7_9BACI</name>
<feature type="transmembrane region" description="Helical" evidence="1">
    <location>
        <begin position="7"/>
        <end position="25"/>
    </location>
</feature>
<gene>
    <name evidence="3" type="ORF">DFR57_107165</name>
</gene>
<dbReference type="InterPro" id="IPR043128">
    <property type="entry name" value="Rev_trsase/Diguanyl_cyclase"/>
</dbReference>
<feature type="transmembrane region" description="Helical" evidence="1">
    <location>
        <begin position="52"/>
        <end position="68"/>
    </location>
</feature>
<evidence type="ECO:0000256" key="1">
    <source>
        <dbReference type="SAM" id="Phobius"/>
    </source>
</evidence>
<dbReference type="CDD" id="cd01949">
    <property type="entry name" value="GGDEF"/>
    <property type="match status" value="1"/>
</dbReference>
<keyword evidence="4" id="KW-1185">Reference proteome</keyword>